<protein>
    <recommendedName>
        <fullName evidence="3">Transposase</fullName>
    </recommendedName>
</protein>
<sequence length="164" mass="18754">MYNGSEFIIRELKNSCDERRVTFTRSRSGNKSDDAHVEQKTWSRVREQVGYLRYDIPAESELLNEVWELDRIFAAYLLPQQKLVEKTLAGAKATQVHDKPATPHKCEISHPRVKKMPAIRMNATFKRIRVMALSRQIMVLTGRLETLSAANGGTATNHLTQTRS</sequence>
<dbReference type="EMBL" id="JAGIOF010000004">
    <property type="protein sequence ID" value="MBP2388717.1"/>
    <property type="molecule type" value="Genomic_DNA"/>
</dbReference>
<comment type="caution">
    <text evidence="1">The sequence shown here is derived from an EMBL/GenBank/DDBJ whole genome shotgun (WGS) entry which is preliminary data.</text>
</comment>
<organism evidence="1 2">
    <name type="scientific">Paeniglutamicibacter kerguelensis</name>
    <dbReference type="NCBI Taxonomy" id="254788"/>
    <lineage>
        <taxon>Bacteria</taxon>
        <taxon>Bacillati</taxon>
        <taxon>Actinomycetota</taxon>
        <taxon>Actinomycetes</taxon>
        <taxon>Micrococcales</taxon>
        <taxon>Micrococcaceae</taxon>
        <taxon>Paeniglutamicibacter</taxon>
    </lineage>
</organism>
<reference evidence="1 2" key="1">
    <citation type="submission" date="2021-03" db="EMBL/GenBank/DDBJ databases">
        <title>Sequencing the genomes of 1000 actinobacteria strains.</title>
        <authorList>
            <person name="Klenk H.-P."/>
        </authorList>
    </citation>
    <scope>NUCLEOTIDE SEQUENCE [LARGE SCALE GENOMIC DNA]</scope>
    <source>
        <strain evidence="1 2">DSM 15797</strain>
    </source>
</reference>
<accession>A0ABS4XJS8</accession>
<evidence type="ECO:0000313" key="1">
    <source>
        <dbReference type="EMBL" id="MBP2388717.1"/>
    </source>
</evidence>
<proteinExistence type="predicted"/>
<name>A0ABS4XJS8_9MICC</name>
<evidence type="ECO:0000313" key="2">
    <source>
        <dbReference type="Proteomes" id="UP001296993"/>
    </source>
</evidence>
<evidence type="ECO:0008006" key="3">
    <source>
        <dbReference type="Google" id="ProtNLM"/>
    </source>
</evidence>
<gene>
    <name evidence="1" type="ORF">JOF47_004290</name>
</gene>
<dbReference type="Proteomes" id="UP001296993">
    <property type="component" value="Unassembled WGS sequence"/>
</dbReference>
<keyword evidence="2" id="KW-1185">Reference proteome</keyword>